<evidence type="ECO:0000259" key="9">
    <source>
        <dbReference type="PROSITE" id="PS51346"/>
    </source>
</evidence>
<accession>A0A1D8GMV7</accession>
<dbReference type="GO" id="GO:0034480">
    <property type="term" value="F:phosphatidylcholine phospholipase C activity"/>
    <property type="evidence" value="ECO:0007669"/>
    <property type="project" value="UniProtKB-EC"/>
</dbReference>
<evidence type="ECO:0000313" key="10">
    <source>
        <dbReference type="EMBL" id="AOT72172.1"/>
    </source>
</evidence>
<dbReference type="SUPFAM" id="SSF48537">
    <property type="entry name" value="Phospholipase C/P1 nuclease"/>
    <property type="match status" value="1"/>
</dbReference>
<evidence type="ECO:0000256" key="8">
    <source>
        <dbReference type="ARBA" id="ARBA00031285"/>
    </source>
</evidence>
<evidence type="ECO:0000313" key="11">
    <source>
        <dbReference type="Proteomes" id="UP000095743"/>
    </source>
</evidence>
<keyword evidence="3" id="KW-0964">Secreted</keyword>
<dbReference type="STRING" id="1424294.Gferi_23090"/>
<reference evidence="10 11" key="1">
    <citation type="submission" date="2016-09" db="EMBL/GenBank/DDBJ databases">
        <title>Genomic analysis reveals versatility of anaerobic energy metabolism of Geosporobacter ferrireducens IRF9 of phylum Firmicutes.</title>
        <authorList>
            <person name="Kim S.-J."/>
        </authorList>
    </citation>
    <scope>NUCLEOTIDE SEQUENCE [LARGE SCALE GENOMIC DNA]</scope>
    <source>
        <strain evidence="10 11">IRF9</strain>
    </source>
</reference>
<dbReference type="EMBL" id="CP017269">
    <property type="protein sequence ID" value="AOT72172.1"/>
    <property type="molecule type" value="Genomic_DNA"/>
</dbReference>
<evidence type="ECO:0000256" key="6">
    <source>
        <dbReference type="ARBA" id="ARBA00022801"/>
    </source>
</evidence>
<dbReference type="KEGG" id="gfe:Gferi_23090"/>
<dbReference type="Pfam" id="PF00882">
    <property type="entry name" value="Zn_dep_PLPC"/>
    <property type="match status" value="1"/>
</dbReference>
<evidence type="ECO:0000256" key="7">
    <source>
        <dbReference type="ARBA" id="ARBA00022833"/>
    </source>
</evidence>
<feature type="domain" description="Zn-dependent PLC" evidence="9">
    <location>
        <begin position="21"/>
        <end position="237"/>
    </location>
</feature>
<keyword evidence="11" id="KW-1185">Reference proteome</keyword>
<dbReference type="InterPro" id="IPR008947">
    <property type="entry name" value="PLipase_C/P1_nuclease_dom_sf"/>
</dbReference>
<dbReference type="InterPro" id="IPR029002">
    <property type="entry name" value="PLPC/GPLD1"/>
</dbReference>
<protein>
    <recommendedName>
        <fullName evidence="2">Phospholipase C</fullName>
        <ecNumber evidence="1">3.1.4.3</ecNumber>
    </recommendedName>
    <alternativeName>
        <fullName evidence="8">Phosphatidylcholine cholinephosphohydrolase</fullName>
    </alternativeName>
</protein>
<keyword evidence="6" id="KW-0378">Hydrolase</keyword>
<keyword evidence="7" id="KW-0862">Zinc</keyword>
<sequence>MKALELTYGNLLRMSFLVLNPFKKAVIKTQCKVHKYINIQALKILKNDNHTSAYEFFGKYIMALNDGAVWADQDFKSSGHFYNPHKKKGMYGAQNAMNLGRAYYQKSLDLWGLKEPEKSLFYLGAALHIIQDMTIPQHANIRLLDNHRQYENFVKRTYQYCDDFKVESGAYRLNTIDEYIRFNARIALKIYKKFKIIPDTELRYYRTTKCILPLAARTTAGCMLTFYDDMKKEQRKKLH</sequence>
<evidence type="ECO:0000256" key="2">
    <source>
        <dbReference type="ARBA" id="ARBA00018391"/>
    </source>
</evidence>
<organism evidence="10 11">
    <name type="scientific">Geosporobacter ferrireducens</name>
    <dbReference type="NCBI Taxonomy" id="1424294"/>
    <lineage>
        <taxon>Bacteria</taxon>
        <taxon>Bacillati</taxon>
        <taxon>Bacillota</taxon>
        <taxon>Clostridia</taxon>
        <taxon>Peptostreptococcales</taxon>
        <taxon>Thermotaleaceae</taxon>
        <taxon>Geosporobacter</taxon>
    </lineage>
</organism>
<name>A0A1D8GMV7_9FIRM</name>
<evidence type="ECO:0000256" key="1">
    <source>
        <dbReference type="ARBA" id="ARBA00012018"/>
    </source>
</evidence>
<dbReference type="GO" id="GO:0008270">
    <property type="term" value="F:zinc ion binding"/>
    <property type="evidence" value="ECO:0007669"/>
    <property type="project" value="InterPro"/>
</dbReference>
<gene>
    <name evidence="10" type="ORF">Gferi_23090</name>
</gene>
<evidence type="ECO:0000256" key="3">
    <source>
        <dbReference type="ARBA" id="ARBA00022525"/>
    </source>
</evidence>
<evidence type="ECO:0000256" key="4">
    <source>
        <dbReference type="ARBA" id="ARBA00022723"/>
    </source>
</evidence>
<proteinExistence type="predicted"/>
<keyword evidence="4" id="KW-0479">Metal-binding</keyword>
<dbReference type="EC" id="3.1.4.3" evidence="1"/>
<dbReference type="SMART" id="SM00770">
    <property type="entry name" value="Zn_dep_PLPC"/>
    <property type="match status" value="1"/>
</dbReference>
<dbReference type="PROSITE" id="PS51346">
    <property type="entry name" value="PROKAR_ZN_DEPEND_PLPC_2"/>
    <property type="match status" value="1"/>
</dbReference>
<dbReference type="InterPro" id="IPR001531">
    <property type="entry name" value="Zn_PLipaseC"/>
</dbReference>
<dbReference type="Gene3D" id="1.10.575.10">
    <property type="entry name" value="P1 Nuclease"/>
    <property type="match status" value="1"/>
</dbReference>
<dbReference type="OrthoDB" id="1677163at2"/>
<keyword evidence="5" id="KW-0732">Signal</keyword>
<evidence type="ECO:0000256" key="5">
    <source>
        <dbReference type="ARBA" id="ARBA00022729"/>
    </source>
</evidence>
<dbReference type="Proteomes" id="UP000095743">
    <property type="component" value="Chromosome"/>
</dbReference>
<dbReference type="RefSeq" id="WP_069980487.1">
    <property type="nucleotide sequence ID" value="NZ_CP017269.1"/>
</dbReference>
<dbReference type="CDD" id="cd11009">
    <property type="entry name" value="Zn_dep_PLPC"/>
    <property type="match status" value="1"/>
</dbReference>
<dbReference type="AlphaFoldDB" id="A0A1D8GMV7"/>